<gene>
    <name evidence="1" type="ORF">A0U93_04430</name>
</gene>
<dbReference type="Proteomes" id="UP000188604">
    <property type="component" value="Chromosome"/>
</dbReference>
<protein>
    <submittedName>
        <fullName evidence="1">Uncharacterized protein</fullName>
    </submittedName>
</protein>
<dbReference type="KEGG" id="nch:A0U93_04430"/>
<dbReference type="EMBL" id="CP014691">
    <property type="protein sequence ID" value="AQS87309.1"/>
    <property type="molecule type" value="Genomic_DNA"/>
</dbReference>
<keyword evidence="2" id="KW-1185">Reference proteome</keyword>
<name>A0A1U9KNI5_9PROT</name>
<dbReference type="STRING" id="320497.A0U93_04430"/>
<dbReference type="RefSeq" id="WP_077806286.1">
    <property type="nucleotide sequence ID" value="NZ_BJXS01000008.1"/>
</dbReference>
<reference evidence="1 2" key="1">
    <citation type="submission" date="2016-03" db="EMBL/GenBank/DDBJ databases">
        <title>Acetic acid bacteria sequencing.</title>
        <authorList>
            <person name="Brandt J."/>
            <person name="Jakob F."/>
            <person name="Vogel R.F."/>
        </authorList>
    </citation>
    <scope>NUCLEOTIDE SEQUENCE [LARGE SCALE GENOMIC DNA]</scope>
    <source>
        <strain evidence="1 2">NBRC 101099</strain>
    </source>
</reference>
<accession>A0A1U9KNI5</accession>
<evidence type="ECO:0000313" key="2">
    <source>
        <dbReference type="Proteomes" id="UP000188604"/>
    </source>
</evidence>
<evidence type="ECO:0000313" key="1">
    <source>
        <dbReference type="EMBL" id="AQS87309.1"/>
    </source>
</evidence>
<dbReference type="AlphaFoldDB" id="A0A1U9KNI5"/>
<proteinExistence type="predicted"/>
<sequence length="369" mass="40858">MTPLPLNANRPSAASFPFLHERPSWSAAQQWAAEWVQLIEAPVPCRASAMPTPQGWTLTLAFGTPLTGQCLDVFIQSPQPGTLSLRLDHEGVGPVPFSQEAACFNFPIPDGTSTIVMDMQGAAPADPATLLPFRSIRIMPRAIEAATMLQTGTAAPQNDRDLALRFVSLGDNCEFGIVQRRLGADPLDLYRFSAVPIAWILYGFDRGFAGIDQSGPHEVTEQLQGDGNRYWYVYQREYRIQFESGVRCDTKSLADMRRDSLRRMPFLAWRLMDTLRSGDRILVFRRETPLHPAEISALSHRLAALGSAQALVVHPDPTQDNPTIQRVARNVANGTIASFADPTRVVDTIRPDLWLPLMQQAQTLLSSPL</sequence>
<organism evidence="1 2">
    <name type="scientific">Neoasaia chiangmaiensis</name>
    <dbReference type="NCBI Taxonomy" id="320497"/>
    <lineage>
        <taxon>Bacteria</taxon>
        <taxon>Pseudomonadati</taxon>
        <taxon>Pseudomonadota</taxon>
        <taxon>Alphaproteobacteria</taxon>
        <taxon>Acetobacterales</taxon>
        <taxon>Acetobacteraceae</taxon>
        <taxon>Neoasaia</taxon>
    </lineage>
</organism>
<dbReference type="OrthoDB" id="9133362at2"/>